<name>A0A8J3RC35_9ACTN</name>
<keyword evidence="3" id="KW-1185">Reference proteome</keyword>
<accession>A0A8J3RC35</accession>
<reference evidence="2" key="1">
    <citation type="submission" date="2021-01" db="EMBL/GenBank/DDBJ databases">
        <title>Whole genome shotgun sequence of Sphaerimonospora thailandensis NBRC 107569.</title>
        <authorList>
            <person name="Komaki H."/>
            <person name="Tamura T."/>
        </authorList>
    </citation>
    <scope>NUCLEOTIDE SEQUENCE</scope>
    <source>
        <strain evidence="2">NBRC 107569</strain>
    </source>
</reference>
<gene>
    <name evidence="2" type="ORF">Mth01_56290</name>
</gene>
<evidence type="ECO:0000313" key="2">
    <source>
        <dbReference type="EMBL" id="GIH73376.1"/>
    </source>
</evidence>
<evidence type="ECO:0008006" key="4">
    <source>
        <dbReference type="Google" id="ProtNLM"/>
    </source>
</evidence>
<dbReference type="Proteomes" id="UP000610966">
    <property type="component" value="Unassembled WGS sequence"/>
</dbReference>
<feature type="region of interest" description="Disordered" evidence="1">
    <location>
        <begin position="37"/>
        <end position="59"/>
    </location>
</feature>
<organism evidence="2 3">
    <name type="scientific">Sphaerimonospora thailandensis</name>
    <dbReference type="NCBI Taxonomy" id="795644"/>
    <lineage>
        <taxon>Bacteria</taxon>
        <taxon>Bacillati</taxon>
        <taxon>Actinomycetota</taxon>
        <taxon>Actinomycetes</taxon>
        <taxon>Streptosporangiales</taxon>
        <taxon>Streptosporangiaceae</taxon>
        <taxon>Sphaerimonospora</taxon>
    </lineage>
</organism>
<dbReference type="EMBL" id="BOOG01000087">
    <property type="protein sequence ID" value="GIH73376.1"/>
    <property type="molecule type" value="Genomic_DNA"/>
</dbReference>
<protein>
    <recommendedName>
        <fullName evidence="4">Secreted protein</fullName>
    </recommendedName>
</protein>
<comment type="caution">
    <text evidence="2">The sequence shown here is derived from an EMBL/GenBank/DDBJ whole genome shotgun (WGS) entry which is preliminary data.</text>
</comment>
<sequence length="343" mass="35401">MNEALVKLGAYTLGLTVIFAAALGVGSAAGDAITDPVVTHTTPAGPSPKGHGATPADDAHVDETHVDSAHVTQAQTAADTPAAADLPGGLQVSQNGYTLVPETTMLTPGEPVDFRFTVTGPDGSPLTAYQVQHEKKLHLIVVSRDLGEFRHLHPAEAGDGIWSVKLTLPRPGAYRAFADFAPEGAAGLTLGVDLFAPGDQTPRPLPEPSRTATVDGYTVTMTGTLASGEAGTLDFEVSRDGRPVTDLQPYLGAFGHLVALRAGDLAYLHVHPEGTAPAAGDDATASRVAFHAKAPSPGGYRLFLDFKHEGTVHTAAFTVHAEQGSGSHDSGAHDSDGHDSDGH</sequence>
<proteinExistence type="predicted"/>
<dbReference type="RefSeq" id="WP_204019006.1">
    <property type="nucleotide sequence ID" value="NZ_BOOG01000087.1"/>
</dbReference>
<evidence type="ECO:0000313" key="3">
    <source>
        <dbReference type="Proteomes" id="UP000610966"/>
    </source>
</evidence>
<dbReference type="AlphaFoldDB" id="A0A8J3RC35"/>
<evidence type="ECO:0000256" key="1">
    <source>
        <dbReference type="SAM" id="MobiDB-lite"/>
    </source>
</evidence>
<feature type="region of interest" description="Disordered" evidence="1">
    <location>
        <begin position="322"/>
        <end position="343"/>
    </location>
</feature>
<feature type="compositionally biased region" description="Basic and acidic residues" evidence="1">
    <location>
        <begin position="330"/>
        <end position="343"/>
    </location>
</feature>